<organism evidence="1 2">
    <name type="scientific">Rozella allomycis (strain CSF55)</name>
    <dbReference type="NCBI Taxonomy" id="988480"/>
    <lineage>
        <taxon>Eukaryota</taxon>
        <taxon>Fungi</taxon>
        <taxon>Fungi incertae sedis</taxon>
        <taxon>Cryptomycota</taxon>
        <taxon>Cryptomycota incertae sedis</taxon>
        <taxon>Rozella</taxon>
    </lineage>
</organism>
<proteinExistence type="predicted"/>
<dbReference type="Proteomes" id="UP000281549">
    <property type="component" value="Unassembled WGS sequence"/>
</dbReference>
<feature type="non-terminal residue" evidence="1">
    <location>
        <position position="1"/>
    </location>
</feature>
<evidence type="ECO:0000313" key="2">
    <source>
        <dbReference type="Proteomes" id="UP000281549"/>
    </source>
</evidence>
<evidence type="ECO:0000313" key="1">
    <source>
        <dbReference type="EMBL" id="RKP17500.1"/>
    </source>
</evidence>
<dbReference type="AlphaFoldDB" id="A0A4P9YGN8"/>
<gene>
    <name evidence="1" type="ORF">ROZALSC1DRAFT_24138</name>
</gene>
<dbReference type="EMBL" id="ML005809">
    <property type="protein sequence ID" value="RKP17500.1"/>
    <property type="molecule type" value="Genomic_DNA"/>
</dbReference>
<reference evidence="2" key="1">
    <citation type="journal article" date="2018" name="Nat. Microbiol.">
        <title>Leveraging single-cell genomics to expand the fungal tree of life.</title>
        <authorList>
            <person name="Ahrendt S.R."/>
            <person name="Quandt C.A."/>
            <person name="Ciobanu D."/>
            <person name="Clum A."/>
            <person name="Salamov A."/>
            <person name="Andreopoulos B."/>
            <person name="Cheng J.F."/>
            <person name="Woyke T."/>
            <person name="Pelin A."/>
            <person name="Henrissat B."/>
            <person name="Reynolds N.K."/>
            <person name="Benny G.L."/>
            <person name="Smith M.E."/>
            <person name="James T.Y."/>
            <person name="Grigoriev I.V."/>
        </authorList>
    </citation>
    <scope>NUCLEOTIDE SEQUENCE [LARGE SCALE GENOMIC DNA]</scope>
    <source>
        <strain evidence="2">CSF55</strain>
    </source>
</reference>
<sequence>IILNLVFGYPNLLSQPKYVSLLTSFCTEKKKCLFTLAAFAKPFKDDQQNESVDDEFELTGASIKSSFDIMSIVQLYTPVFKATALRNDHEIQFSSLLVFTSFLENRLLNPRLVKQFYLCNLVFG</sequence>
<name>A0A4P9YGN8_ROZAC</name>
<protein>
    <submittedName>
        <fullName evidence="1">Uncharacterized protein</fullName>
    </submittedName>
</protein>
<accession>A0A4P9YGN8</accession>